<dbReference type="GO" id="GO:0015969">
    <property type="term" value="P:guanosine tetraphosphate metabolic process"/>
    <property type="evidence" value="ECO:0007669"/>
    <property type="project" value="InterPro"/>
</dbReference>
<proteinExistence type="inferred from homology"/>
<dbReference type="AlphaFoldDB" id="A0A4Q1KC51"/>
<organism evidence="3 4">
    <name type="scientific">Flavobacterium stagni</name>
    <dbReference type="NCBI Taxonomy" id="2506421"/>
    <lineage>
        <taxon>Bacteria</taxon>
        <taxon>Pseudomonadati</taxon>
        <taxon>Bacteroidota</taxon>
        <taxon>Flavobacteriia</taxon>
        <taxon>Flavobacteriales</taxon>
        <taxon>Flavobacteriaceae</taxon>
        <taxon>Flavobacterium</taxon>
    </lineage>
</organism>
<dbReference type="InterPro" id="IPR007685">
    <property type="entry name" value="RelA_SpoT"/>
</dbReference>
<dbReference type="FunFam" id="1.10.3210.10:FF:000001">
    <property type="entry name" value="GTP pyrophosphokinase RelA"/>
    <property type="match status" value="1"/>
</dbReference>
<comment type="caution">
    <text evidence="3">The sequence shown here is derived from an EMBL/GenBank/DDBJ whole genome shotgun (WGS) entry which is preliminary data.</text>
</comment>
<evidence type="ECO:0000256" key="1">
    <source>
        <dbReference type="RuleBase" id="RU003847"/>
    </source>
</evidence>
<dbReference type="Gene3D" id="3.30.70.260">
    <property type="match status" value="1"/>
</dbReference>
<protein>
    <submittedName>
        <fullName evidence="3">Bifunctional (P)ppGpp synthetase/guanosine-3',5'-bis(Diphosphate) 3'-pyrophosphohydrolase</fullName>
    </submittedName>
</protein>
<dbReference type="CDD" id="cd05399">
    <property type="entry name" value="NT_Rel-Spo_like"/>
    <property type="match status" value="1"/>
</dbReference>
<evidence type="ECO:0000313" key="3">
    <source>
        <dbReference type="EMBL" id="RXR23507.1"/>
    </source>
</evidence>
<dbReference type="InterPro" id="IPR045865">
    <property type="entry name" value="ACT-like_dom_sf"/>
</dbReference>
<dbReference type="CDD" id="cd01668">
    <property type="entry name" value="TGS_RSH"/>
    <property type="match status" value="1"/>
</dbReference>
<dbReference type="InterPro" id="IPR012676">
    <property type="entry name" value="TGS-like"/>
</dbReference>
<dbReference type="CDD" id="cd00077">
    <property type="entry name" value="HDc"/>
    <property type="match status" value="1"/>
</dbReference>
<dbReference type="InterPro" id="IPR043519">
    <property type="entry name" value="NT_sf"/>
</dbReference>
<evidence type="ECO:0000313" key="4">
    <source>
        <dbReference type="Proteomes" id="UP000289857"/>
    </source>
</evidence>
<dbReference type="SUPFAM" id="SSF81271">
    <property type="entry name" value="TGS-like"/>
    <property type="match status" value="1"/>
</dbReference>
<accession>A0A4Q1KC51</accession>
<dbReference type="EMBL" id="SBKN01000002">
    <property type="protein sequence ID" value="RXR23507.1"/>
    <property type="molecule type" value="Genomic_DNA"/>
</dbReference>
<dbReference type="PANTHER" id="PTHR21262">
    <property type="entry name" value="GUANOSINE-3',5'-BIS DIPHOSPHATE 3'-PYROPHOSPHOHYDROLASE"/>
    <property type="match status" value="1"/>
</dbReference>
<name>A0A4Q1KC51_9FLAO</name>
<comment type="function">
    <text evidence="1">In eubacteria ppGpp (guanosine 3'-diphosphate 5'-diphosphate) is a mediator of the stringent response that coordinates a variety of cellular activities in response to changes in nutritional abundance.</text>
</comment>
<keyword evidence="4" id="KW-1185">Reference proteome</keyword>
<reference evidence="4" key="1">
    <citation type="submission" date="2019-01" db="EMBL/GenBank/DDBJ databases">
        <title>Cytophagaceae bacterium strain CAR-16.</title>
        <authorList>
            <person name="Chen W.-M."/>
        </authorList>
    </citation>
    <scope>NUCLEOTIDE SEQUENCE [LARGE SCALE GENOMIC DNA]</scope>
    <source>
        <strain evidence="4">WWJ-16</strain>
    </source>
</reference>
<dbReference type="Gene3D" id="1.10.3210.10">
    <property type="entry name" value="Hypothetical protein af1432"/>
    <property type="match status" value="1"/>
</dbReference>
<dbReference type="SMART" id="SM00471">
    <property type="entry name" value="HDc"/>
    <property type="match status" value="1"/>
</dbReference>
<dbReference type="Gene3D" id="3.30.460.10">
    <property type="entry name" value="Beta Polymerase, domain 2"/>
    <property type="match status" value="1"/>
</dbReference>
<dbReference type="SMART" id="SM00954">
    <property type="entry name" value="RelA_SpoT"/>
    <property type="match status" value="1"/>
</dbReference>
<dbReference type="Pfam" id="PF13291">
    <property type="entry name" value="ACT_4"/>
    <property type="match status" value="1"/>
</dbReference>
<comment type="similarity">
    <text evidence="1">Belongs to the relA/spoT family.</text>
</comment>
<dbReference type="SUPFAM" id="SSF81301">
    <property type="entry name" value="Nucleotidyltransferase"/>
    <property type="match status" value="1"/>
</dbReference>
<dbReference type="OrthoDB" id="9805041at2"/>
<dbReference type="GO" id="GO:0005886">
    <property type="term" value="C:plasma membrane"/>
    <property type="evidence" value="ECO:0007669"/>
    <property type="project" value="TreeGrafter"/>
</dbReference>
<dbReference type="SUPFAM" id="SSF55021">
    <property type="entry name" value="ACT-like"/>
    <property type="match status" value="1"/>
</dbReference>
<dbReference type="Pfam" id="PF13328">
    <property type="entry name" value="HD_4"/>
    <property type="match status" value="1"/>
</dbReference>
<dbReference type="Pfam" id="PF02824">
    <property type="entry name" value="TGS"/>
    <property type="match status" value="1"/>
</dbReference>
<dbReference type="InterPro" id="IPR004811">
    <property type="entry name" value="RelA/Spo_fam"/>
</dbReference>
<evidence type="ECO:0000259" key="2">
    <source>
        <dbReference type="PROSITE" id="PS51880"/>
    </source>
</evidence>
<dbReference type="InterPro" id="IPR002912">
    <property type="entry name" value="ACT_dom"/>
</dbReference>
<dbReference type="RefSeq" id="WP_129460986.1">
    <property type="nucleotide sequence ID" value="NZ_SBKN01000002.1"/>
</dbReference>
<dbReference type="NCBIfam" id="TIGR00691">
    <property type="entry name" value="spoT_relA"/>
    <property type="match status" value="1"/>
</dbReference>
<gene>
    <name evidence="3" type="ORF">EQG61_05945</name>
</gene>
<sequence>MHEIDLEEEKKALAREYKELLRISYQTLSVDDKKLIRKAFDVAVDAHKDQRRKSGEAYIFHPIGVAKIVASEIGLGATGIAAALLHDVVEDTPITVEDIEKQFNPKIAQLVGGLTKIAQVKKDMNISMQAENFRKMLLTLNDDVRVILIKIADRLHNMQTMDSMPQYKQEKIASETLYIYAPLAHRLGLYNIKTQLEDLGLKYTEPTIYNDIVSKIKETKEEQDAYIKMVSDVLRKSLDEEGIEYIIKGRPKSIYSIRRKMMVQRVTFDEVYDKFALRIIYKSNTHDEKFLAWKIYSVVTDHYRPSPSRLRDWISSPKSTGYEALHITVMGPKGRWVEIQVRSERMDEIAEKGYAAHYKYKQGATEESGLEKWLNLLKEALENSESNAVDFVEDFKMNLYAKEIFVFTPKGEIKSLPKGATSLDFAFSIHSEIGIKTRGTRVNGRLVPLNHELKSGDQVEIITSSHQKPTINWLDYVTTSRAKNKIRSVLNEDTKKIAEEGKELLTRKLKHLKITLNEGVVNELVNYFKLKTSLDLFYRVGIGAIENQQLKDYAAQKSNTLINFFKNKIKRSHSSNPDEINRQELTSNYDLLVFGKEQDRLDYKLASCCNPIPGDDVFGFVTINEGIKVHKKDCPNAISLQSNYAYRIMQARWIDSTKQEFKVILNITGMDTLGLTNELTKVISNQMHVNIQSISLSGEAGIFNGQVTVVVQNNQILKRMIESIKKIDGIEKVTRVYS</sequence>
<keyword evidence="3" id="KW-0378">Hydrolase</keyword>
<dbReference type="GO" id="GO:0016787">
    <property type="term" value="F:hydrolase activity"/>
    <property type="evidence" value="ECO:0007669"/>
    <property type="project" value="UniProtKB-KW"/>
</dbReference>
<dbReference type="PROSITE" id="PS51880">
    <property type="entry name" value="TGS"/>
    <property type="match status" value="1"/>
</dbReference>
<dbReference type="InterPro" id="IPR004095">
    <property type="entry name" value="TGS"/>
</dbReference>
<dbReference type="Pfam" id="PF04607">
    <property type="entry name" value="RelA_SpoT"/>
    <property type="match status" value="1"/>
</dbReference>
<feature type="domain" description="TGS" evidence="2">
    <location>
        <begin position="402"/>
        <end position="463"/>
    </location>
</feature>
<dbReference type="PANTHER" id="PTHR21262:SF31">
    <property type="entry name" value="GTP PYROPHOSPHOKINASE"/>
    <property type="match status" value="1"/>
</dbReference>
<dbReference type="Gene3D" id="3.10.20.30">
    <property type="match status" value="1"/>
</dbReference>
<dbReference type="FunFam" id="3.10.20.30:FF:000002">
    <property type="entry name" value="GTP pyrophosphokinase (RelA/SpoT)"/>
    <property type="match status" value="1"/>
</dbReference>
<dbReference type="SUPFAM" id="SSF109604">
    <property type="entry name" value="HD-domain/PDEase-like"/>
    <property type="match status" value="1"/>
</dbReference>
<dbReference type="InterPro" id="IPR033655">
    <property type="entry name" value="TGS_RelA/SpoT"/>
</dbReference>
<dbReference type="InterPro" id="IPR012675">
    <property type="entry name" value="Beta-grasp_dom_sf"/>
</dbReference>
<dbReference type="Proteomes" id="UP000289857">
    <property type="component" value="Unassembled WGS sequence"/>
</dbReference>
<dbReference type="InterPro" id="IPR003607">
    <property type="entry name" value="HD/PDEase_dom"/>
</dbReference>